<reference evidence="2 3" key="1">
    <citation type="submission" date="2020-08" db="EMBL/GenBank/DDBJ databases">
        <title>A Genomic Blueprint of the Chicken Gut Microbiome.</title>
        <authorList>
            <person name="Gilroy R."/>
            <person name="Ravi A."/>
            <person name="Getino M."/>
            <person name="Pursley I."/>
            <person name="Horton D.L."/>
            <person name="Alikhan N.-F."/>
            <person name="Baker D."/>
            <person name="Gharbi K."/>
            <person name="Hall N."/>
            <person name="Watson M."/>
            <person name="Adriaenssens E.M."/>
            <person name="Foster-Nyarko E."/>
            <person name="Jarju S."/>
            <person name="Secka A."/>
            <person name="Antonio M."/>
            <person name="Oren A."/>
            <person name="Chaudhuri R."/>
            <person name="La Ragione R.M."/>
            <person name="Hildebrand F."/>
            <person name="Pallen M.J."/>
        </authorList>
    </citation>
    <scope>NUCLEOTIDE SEQUENCE [LARGE SCALE GENOMIC DNA]</scope>
    <source>
        <strain evidence="2 3">Sa1BUA1</strain>
    </source>
</reference>
<dbReference type="RefSeq" id="WP_251838254.1">
    <property type="nucleotide sequence ID" value="NZ_JACSPO010000001.1"/>
</dbReference>
<dbReference type="Gene3D" id="2.40.128.270">
    <property type="match status" value="1"/>
</dbReference>
<evidence type="ECO:0000313" key="3">
    <source>
        <dbReference type="Proteomes" id="UP000661894"/>
    </source>
</evidence>
<feature type="chain" id="PRO_5045125518" evidence="1">
    <location>
        <begin position="21"/>
        <end position="270"/>
    </location>
</feature>
<keyword evidence="3" id="KW-1185">Reference proteome</keyword>
<organism evidence="2 3">
    <name type="scientific">Oceanitalea stevensii</name>
    <dbReference type="NCBI Taxonomy" id="2763072"/>
    <lineage>
        <taxon>Bacteria</taxon>
        <taxon>Bacillati</taxon>
        <taxon>Actinomycetota</taxon>
        <taxon>Actinomycetes</taxon>
        <taxon>Micrococcales</taxon>
        <taxon>Bogoriellaceae</taxon>
        <taxon>Georgenia</taxon>
    </lineage>
</organism>
<dbReference type="InterPro" id="IPR038670">
    <property type="entry name" value="HslJ-like_sf"/>
</dbReference>
<sequence>MRVRVLLAAVAALLLLGGCAERPAPRGGEDSRADPVDLVGLWRVSGAGEARDTWLRLDGGGLVLWRGPAVLSGSWTADGRTILAAVDGYSGQPVDDISPDWLVGAHGYRVSEDGWQLEDDDGAVVATLAVDGAPEPVDTVAEWYAEPPEVTDDVRAALAVPELPDGARTASAEHLLGRWVPAGPAVETEPYVVFEDDGTWGGSDGCNGQGGRWTVSEGRLLALSGPMTLIGCPGAPVGAWVGGASHAVVDGAELVLLGADGAELGRLVRG</sequence>
<dbReference type="PROSITE" id="PS51257">
    <property type="entry name" value="PROKAR_LIPOPROTEIN"/>
    <property type="match status" value="1"/>
</dbReference>
<protein>
    <submittedName>
        <fullName evidence="2">META domain-containing protein</fullName>
    </submittedName>
</protein>
<evidence type="ECO:0000256" key="1">
    <source>
        <dbReference type="SAM" id="SignalP"/>
    </source>
</evidence>
<feature type="signal peptide" evidence="1">
    <location>
        <begin position="1"/>
        <end position="20"/>
    </location>
</feature>
<accession>A0ABR8YYW8</accession>
<comment type="caution">
    <text evidence="2">The sequence shown here is derived from an EMBL/GenBank/DDBJ whole genome shotgun (WGS) entry which is preliminary data.</text>
</comment>
<evidence type="ECO:0000313" key="2">
    <source>
        <dbReference type="EMBL" id="MBD8061112.1"/>
    </source>
</evidence>
<name>A0ABR8YYW8_9MICO</name>
<gene>
    <name evidence="2" type="ORF">H9624_02085</name>
</gene>
<dbReference type="EMBL" id="JACSPO010000001">
    <property type="protein sequence ID" value="MBD8061112.1"/>
    <property type="molecule type" value="Genomic_DNA"/>
</dbReference>
<proteinExistence type="predicted"/>
<keyword evidence="1" id="KW-0732">Signal</keyword>
<dbReference type="Proteomes" id="UP000661894">
    <property type="component" value="Unassembled WGS sequence"/>
</dbReference>